<evidence type="ECO:0000313" key="2">
    <source>
        <dbReference type="EMBL" id="MBB5154937.1"/>
    </source>
</evidence>
<dbReference type="RefSeq" id="WP_184726366.1">
    <property type="nucleotide sequence ID" value="NZ_JACHIW010000001.1"/>
</dbReference>
<dbReference type="SUPFAM" id="SSF47413">
    <property type="entry name" value="lambda repressor-like DNA-binding domains"/>
    <property type="match status" value="1"/>
</dbReference>
<dbReference type="GO" id="GO:0003677">
    <property type="term" value="F:DNA binding"/>
    <property type="evidence" value="ECO:0007669"/>
    <property type="project" value="InterPro"/>
</dbReference>
<accession>A0A840Q4M9</accession>
<evidence type="ECO:0000313" key="3">
    <source>
        <dbReference type="Proteomes" id="UP000584374"/>
    </source>
</evidence>
<feature type="domain" description="DUF5753" evidence="1">
    <location>
        <begin position="100"/>
        <end position="285"/>
    </location>
</feature>
<dbReference type="InterPro" id="IPR043917">
    <property type="entry name" value="DUF5753"/>
</dbReference>
<reference evidence="2 3" key="1">
    <citation type="submission" date="2020-08" db="EMBL/GenBank/DDBJ databases">
        <title>Sequencing the genomes of 1000 actinobacteria strains.</title>
        <authorList>
            <person name="Klenk H.-P."/>
        </authorList>
    </citation>
    <scope>NUCLEOTIDE SEQUENCE [LARGE SCALE GENOMIC DNA]</scope>
    <source>
        <strain evidence="2 3">DSM 45584</strain>
    </source>
</reference>
<dbReference type="InterPro" id="IPR001387">
    <property type="entry name" value="Cro/C1-type_HTH"/>
</dbReference>
<proteinExistence type="predicted"/>
<dbReference type="CDD" id="cd00093">
    <property type="entry name" value="HTH_XRE"/>
    <property type="match status" value="1"/>
</dbReference>
<evidence type="ECO:0000259" key="1">
    <source>
        <dbReference type="Pfam" id="PF19054"/>
    </source>
</evidence>
<dbReference type="AlphaFoldDB" id="A0A840Q4M9"/>
<keyword evidence="3" id="KW-1185">Reference proteome</keyword>
<dbReference type="Proteomes" id="UP000584374">
    <property type="component" value="Unassembled WGS sequence"/>
</dbReference>
<name>A0A840Q4M9_9PSEU</name>
<dbReference type="EMBL" id="JACHIW010000001">
    <property type="protein sequence ID" value="MBB5154937.1"/>
    <property type="molecule type" value="Genomic_DNA"/>
</dbReference>
<gene>
    <name evidence="2" type="ORF">BJ970_002471</name>
</gene>
<organism evidence="2 3">
    <name type="scientific">Saccharopolyspora phatthalungensis</name>
    <dbReference type="NCBI Taxonomy" id="664693"/>
    <lineage>
        <taxon>Bacteria</taxon>
        <taxon>Bacillati</taxon>
        <taxon>Actinomycetota</taxon>
        <taxon>Actinomycetes</taxon>
        <taxon>Pseudonocardiales</taxon>
        <taxon>Pseudonocardiaceae</taxon>
        <taxon>Saccharopolyspora</taxon>
    </lineage>
</organism>
<dbReference type="InterPro" id="IPR010982">
    <property type="entry name" value="Lambda_DNA-bd_dom_sf"/>
</dbReference>
<protein>
    <recommendedName>
        <fullName evidence="1">DUF5753 domain-containing protein</fullName>
    </recommendedName>
</protein>
<dbReference type="Pfam" id="PF19054">
    <property type="entry name" value="DUF5753"/>
    <property type="match status" value="1"/>
</dbReference>
<comment type="caution">
    <text evidence="2">The sequence shown here is derived from an EMBL/GenBank/DDBJ whole genome shotgun (WGS) entry which is preliminary data.</text>
</comment>
<sequence>MAKMRTARKLLLGREIAHMIESAGVSQAEAGSIIESSQSRIAGLISGAGTIAVGDLDLLASRLGFTDEGYKEALRELRRDNHKRGFWSTGHRRAYSEDIRLLVDLENVMDQLRSAEVEVVPGLLQTEAYARAQHADLPDDEDLSLTSDDFVQARLARQEILDKSDPPTVQFVLSESCLRRMWGDPEIMREQIEHLINLSNRKRVMIQVFPFYTPPGRRSPIGHRFTLLRVPSPGAAGPLELAYTEGEGEIRYLDDRKALTSYESAWARLTNAALRFEESRAFMKQVADEYKKMENPTP</sequence>